<feature type="non-terminal residue" evidence="3">
    <location>
        <position position="194"/>
    </location>
</feature>
<accession>A0A401U083</accession>
<dbReference type="GO" id="GO:0005524">
    <property type="term" value="F:ATP binding"/>
    <property type="evidence" value="ECO:0007669"/>
    <property type="project" value="UniProtKB-KW"/>
</dbReference>
<gene>
    <name evidence="3" type="ORF">chiPu_0032406</name>
</gene>
<keyword evidence="4" id="KW-1185">Reference proteome</keyword>
<dbReference type="PANTHER" id="PTHR16305:SF28">
    <property type="entry name" value="GUANYLATE CYCLASE DOMAIN-CONTAINING PROTEIN"/>
    <property type="match status" value="1"/>
</dbReference>
<dbReference type="EMBL" id="BEZZ01236010">
    <property type="protein sequence ID" value="GCC48286.1"/>
    <property type="molecule type" value="Genomic_DNA"/>
</dbReference>
<evidence type="ECO:0000313" key="3">
    <source>
        <dbReference type="EMBL" id="GCC48286.1"/>
    </source>
</evidence>
<keyword evidence="1" id="KW-0547">Nucleotide-binding</keyword>
<sequence>STESLLREVAGLPQEAFQRCLTALDRAEFLVRIDLEQDSLLEFPHEMVRQVTYDSMVEKLRESVHARILATLEDNGSSYDEPNKLCYHAMRAKDWQKAFAYGRTAARKSLARSAFADAINYFEIAMAALDKTPFARSREADAIDLRIEARTAFMSAGKVAEWFDLGRDAEGRANAVDDIGRKVAAMAVRSGAQN</sequence>
<comment type="caution">
    <text evidence="3">The sequence shown here is derived from an EMBL/GenBank/DDBJ whole genome shotgun (WGS) entry which is preliminary data.</text>
</comment>
<feature type="non-terminal residue" evidence="3">
    <location>
        <position position="1"/>
    </location>
</feature>
<reference evidence="3 4" key="1">
    <citation type="journal article" date="2018" name="Nat. Ecol. Evol.">
        <title>Shark genomes provide insights into elasmobranch evolution and the origin of vertebrates.</title>
        <authorList>
            <person name="Hara Y"/>
            <person name="Yamaguchi K"/>
            <person name="Onimaru K"/>
            <person name="Kadota M"/>
            <person name="Koyanagi M"/>
            <person name="Keeley SD"/>
            <person name="Tatsumi K"/>
            <person name="Tanaka K"/>
            <person name="Motone F"/>
            <person name="Kageyama Y"/>
            <person name="Nozu R"/>
            <person name="Adachi N"/>
            <person name="Nishimura O"/>
            <person name="Nakagawa R"/>
            <person name="Tanegashima C"/>
            <person name="Kiyatake I"/>
            <person name="Matsumoto R"/>
            <person name="Murakumo K"/>
            <person name="Nishida K"/>
            <person name="Terakita A"/>
            <person name="Kuratani S"/>
            <person name="Sato K"/>
            <person name="Hyodo S Kuraku.S."/>
        </authorList>
    </citation>
    <scope>NUCLEOTIDE SEQUENCE [LARGE SCALE GENOMIC DNA]</scope>
</reference>
<name>A0A401U083_CHIPU</name>
<evidence type="ECO:0008006" key="5">
    <source>
        <dbReference type="Google" id="ProtNLM"/>
    </source>
</evidence>
<dbReference type="Proteomes" id="UP000287033">
    <property type="component" value="Unassembled WGS sequence"/>
</dbReference>
<dbReference type="GO" id="GO:0004016">
    <property type="term" value="F:adenylate cyclase activity"/>
    <property type="evidence" value="ECO:0007669"/>
    <property type="project" value="TreeGrafter"/>
</dbReference>
<protein>
    <recommendedName>
        <fullName evidence="5">PCI domain-containing protein</fullName>
    </recommendedName>
</protein>
<dbReference type="AlphaFoldDB" id="A0A401U083"/>
<evidence type="ECO:0000313" key="4">
    <source>
        <dbReference type="Proteomes" id="UP000287033"/>
    </source>
</evidence>
<evidence type="ECO:0000256" key="1">
    <source>
        <dbReference type="ARBA" id="ARBA00022741"/>
    </source>
</evidence>
<dbReference type="PANTHER" id="PTHR16305">
    <property type="entry name" value="TESTICULAR SOLUBLE ADENYLYL CYCLASE"/>
    <property type="match status" value="1"/>
</dbReference>
<dbReference type="GO" id="GO:0005737">
    <property type="term" value="C:cytoplasm"/>
    <property type="evidence" value="ECO:0007669"/>
    <property type="project" value="TreeGrafter"/>
</dbReference>
<keyword evidence="2" id="KW-0067">ATP-binding</keyword>
<organism evidence="3 4">
    <name type="scientific">Chiloscyllium punctatum</name>
    <name type="common">Brownbanded bambooshark</name>
    <name type="synonym">Hemiscyllium punctatum</name>
    <dbReference type="NCBI Taxonomy" id="137246"/>
    <lineage>
        <taxon>Eukaryota</taxon>
        <taxon>Metazoa</taxon>
        <taxon>Chordata</taxon>
        <taxon>Craniata</taxon>
        <taxon>Vertebrata</taxon>
        <taxon>Chondrichthyes</taxon>
        <taxon>Elasmobranchii</taxon>
        <taxon>Galeomorphii</taxon>
        <taxon>Galeoidea</taxon>
        <taxon>Orectolobiformes</taxon>
        <taxon>Hemiscylliidae</taxon>
        <taxon>Chiloscyllium</taxon>
    </lineage>
</organism>
<evidence type="ECO:0000256" key="2">
    <source>
        <dbReference type="ARBA" id="ARBA00022840"/>
    </source>
</evidence>
<proteinExistence type="predicted"/>